<feature type="domain" description="Carbohydrate kinase PfkB" evidence="5">
    <location>
        <begin position="66"/>
        <end position="330"/>
    </location>
</feature>
<dbReference type="InterPro" id="IPR002173">
    <property type="entry name" value="Carboh/pur_kinase_PfkB_CS"/>
</dbReference>
<dbReference type="Gene3D" id="3.30.1110.10">
    <property type="match status" value="1"/>
</dbReference>
<gene>
    <name evidence="6" type="ORF">FHR90_001662</name>
</gene>
<evidence type="ECO:0000256" key="3">
    <source>
        <dbReference type="ARBA" id="ARBA00022777"/>
    </source>
</evidence>
<organism evidence="6 7">
    <name type="scientific">Endobacter medicaginis</name>
    <dbReference type="NCBI Taxonomy" id="1181271"/>
    <lineage>
        <taxon>Bacteria</taxon>
        <taxon>Pseudomonadati</taxon>
        <taxon>Pseudomonadota</taxon>
        <taxon>Alphaproteobacteria</taxon>
        <taxon>Acetobacterales</taxon>
        <taxon>Acetobacteraceae</taxon>
        <taxon>Endobacter</taxon>
    </lineage>
</organism>
<name>A0A839V0A2_9PROT</name>
<dbReference type="Proteomes" id="UP000557688">
    <property type="component" value="Unassembled WGS sequence"/>
</dbReference>
<evidence type="ECO:0000313" key="7">
    <source>
        <dbReference type="Proteomes" id="UP000557688"/>
    </source>
</evidence>
<proteinExistence type="inferred from homology"/>
<dbReference type="InterPro" id="IPR002139">
    <property type="entry name" value="Ribo/fructo_kinase"/>
</dbReference>
<evidence type="ECO:0000256" key="1">
    <source>
        <dbReference type="ARBA" id="ARBA00010688"/>
    </source>
</evidence>
<dbReference type="InterPro" id="IPR052700">
    <property type="entry name" value="Carb_kinase_PfkB-like"/>
</dbReference>
<evidence type="ECO:0000313" key="6">
    <source>
        <dbReference type="EMBL" id="MBB3173830.1"/>
    </source>
</evidence>
<dbReference type="CDD" id="cd01168">
    <property type="entry name" value="adenosine_kinase"/>
    <property type="match status" value="1"/>
</dbReference>
<evidence type="ECO:0000256" key="2">
    <source>
        <dbReference type="ARBA" id="ARBA00022679"/>
    </source>
</evidence>
<dbReference type="PRINTS" id="PR00990">
    <property type="entry name" value="RIBOKINASE"/>
</dbReference>
<dbReference type="EMBL" id="JACHXV010000005">
    <property type="protein sequence ID" value="MBB3173830.1"/>
    <property type="molecule type" value="Genomic_DNA"/>
</dbReference>
<dbReference type="PANTHER" id="PTHR43320">
    <property type="entry name" value="SUGAR KINASE"/>
    <property type="match status" value="1"/>
</dbReference>
<evidence type="ECO:0000256" key="4">
    <source>
        <dbReference type="RuleBase" id="RU003704"/>
    </source>
</evidence>
<dbReference type="Pfam" id="PF00294">
    <property type="entry name" value="PfkB"/>
    <property type="match status" value="1"/>
</dbReference>
<dbReference type="Gene3D" id="3.40.1190.20">
    <property type="match status" value="1"/>
</dbReference>
<dbReference type="PANTHER" id="PTHR43320:SF3">
    <property type="entry name" value="CARBOHYDRATE KINASE PFKB DOMAIN-CONTAINING PROTEIN"/>
    <property type="match status" value="1"/>
</dbReference>
<comment type="similarity">
    <text evidence="1 4">Belongs to the carbohydrate kinase PfkB family.</text>
</comment>
<keyword evidence="3 4" id="KW-0418">Kinase</keyword>
<dbReference type="SUPFAM" id="SSF53613">
    <property type="entry name" value="Ribokinase-like"/>
    <property type="match status" value="1"/>
</dbReference>
<dbReference type="GO" id="GO:0008865">
    <property type="term" value="F:fructokinase activity"/>
    <property type="evidence" value="ECO:0007669"/>
    <property type="project" value="UniProtKB-EC"/>
</dbReference>
<evidence type="ECO:0000259" key="5">
    <source>
        <dbReference type="Pfam" id="PF00294"/>
    </source>
</evidence>
<protein>
    <submittedName>
        <fullName evidence="6">Fructokinase</fullName>
        <ecNumber evidence="6">2.7.1.4</ecNumber>
    </submittedName>
</protein>
<comment type="caution">
    <text evidence="6">The sequence shown here is derived from an EMBL/GenBank/DDBJ whole genome shotgun (WGS) entry which is preliminary data.</text>
</comment>
<dbReference type="InterPro" id="IPR011611">
    <property type="entry name" value="PfkB_dom"/>
</dbReference>
<dbReference type="InterPro" id="IPR029056">
    <property type="entry name" value="Ribokinase-like"/>
</dbReference>
<sequence length="344" mass="35503">MTQTTPSSPARFDLLGLGNAIVDVLAPASVETLAEYGMIPGAMNLIDAERAELLYAALREMAARPGAGHALAQSSGGSVANSCVAAAALGARVAYLGTVAEDSLGDIFADDIARAGVHFPSARLSGADARGTARCMILVAPDGSRTMNTYLGACTAFTEAQVDEDIVRASAIIYLEGYLFDDPAAKAAFRKAARIARQAGRRVALSISDPFCADRHRADFRALLADVDILFANELEAESLFQTDFEGAVRAVASLPVAVLTRGPLGSVILSAGERIEIPALPTEVVDTTGAGDAYAAGFLAGLAAGRSLRDCGLTAAACAAEVISHYGARPERDLRAEVAAAMA</sequence>
<keyword evidence="7" id="KW-1185">Reference proteome</keyword>
<dbReference type="EC" id="2.7.1.4" evidence="6"/>
<keyword evidence="2 4" id="KW-0808">Transferase</keyword>
<dbReference type="PROSITE" id="PS00584">
    <property type="entry name" value="PFKB_KINASES_2"/>
    <property type="match status" value="1"/>
</dbReference>
<dbReference type="AlphaFoldDB" id="A0A839V0A2"/>
<accession>A0A839V0A2</accession>
<reference evidence="6 7" key="1">
    <citation type="submission" date="2020-08" db="EMBL/GenBank/DDBJ databases">
        <title>Genomic Encyclopedia of Type Strains, Phase III (KMG-III): the genomes of soil and plant-associated and newly described type strains.</title>
        <authorList>
            <person name="Whitman W."/>
        </authorList>
    </citation>
    <scope>NUCLEOTIDE SEQUENCE [LARGE SCALE GENOMIC DNA]</scope>
    <source>
        <strain evidence="6 7">CECT 8088</strain>
    </source>
</reference>